<gene>
    <name evidence="4" type="ORF">BJ322DRAFT_1108342</name>
</gene>
<dbReference type="AlphaFoldDB" id="A0A9P6HJB1"/>
<dbReference type="InterPro" id="IPR045138">
    <property type="entry name" value="MeCP2/MBD4"/>
</dbReference>
<dbReference type="InterPro" id="IPR003265">
    <property type="entry name" value="HhH-GPD_domain"/>
</dbReference>
<dbReference type="Proteomes" id="UP000736335">
    <property type="component" value="Unassembled WGS sequence"/>
</dbReference>
<evidence type="ECO:0000313" key="4">
    <source>
        <dbReference type="EMBL" id="KAF9786498.1"/>
    </source>
</evidence>
<sequence>MPKALKSKRKDGVPLVAGVLSKYFPVDSIPSKEIRCNPPPPDLALEEEAERSFLSHNDEGGFRTFANLYTIVYLAKPRLVQEAVQGDPWKLLIATTLLNKTSGKVALPVFWHIVTRWPTPEELASADFETLEALLHHLGLSNMRARRLIVLSKMYMEYPPNPRLVYKSKVVKDKRTIEYPPTHVSHYPGSGKYALDSYRIFCMGRGEWKKVFSDDKELRRYLRWRWAVEELQEWDGEIGVVGPATPEYLERLPRILMG</sequence>
<protein>
    <submittedName>
        <fullName evidence="4">DNA glycosylase</fullName>
    </submittedName>
</protein>
<dbReference type="PANTHER" id="PTHR15074:SF0">
    <property type="entry name" value="METHYL-CPG-BINDING DOMAIN PROTEIN 4-LIKE PROTEIN"/>
    <property type="match status" value="1"/>
</dbReference>
<dbReference type="GO" id="GO:0005634">
    <property type="term" value="C:nucleus"/>
    <property type="evidence" value="ECO:0007669"/>
    <property type="project" value="UniProtKB-SubCell"/>
</dbReference>
<dbReference type="InterPro" id="IPR011257">
    <property type="entry name" value="DNA_glycosylase"/>
</dbReference>
<accession>A0A9P6HJB1</accession>
<dbReference type="GO" id="GO:0006285">
    <property type="term" value="P:base-excision repair, AP site formation"/>
    <property type="evidence" value="ECO:0007669"/>
    <property type="project" value="UniProtKB-ARBA"/>
</dbReference>
<organism evidence="4 5">
    <name type="scientific">Thelephora terrestris</name>
    <dbReference type="NCBI Taxonomy" id="56493"/>
    <lineage>
        <taxon>Eukaryota</taxon>
        <taxon>Fungi</taxon>
        <taxon>Dikarya</taxon>
        <taxon>Basidiomycota</taxon>
        <taxon>Agaricomycotina</taxon>
        <taxon>Agaricomycetes</taxon>
        <taxon>Thelephorales</taxon>
        <taxon>Thelephoraceae</taxon>
        <taxon>Thelephora</taxon>
    </lineage>
</organism>
<dbReference type="GO" id="GO:0003824">
    <property type="term" value="F:catalytic activity"/>
    <property type="evidence" value="ECO:0007669"/>
    <property type="project" value="InterPro"/>
</dbReference>
<reference evidence="4" key="2">
    <citation type="submission" date="2020-11" db="EMBL/GenBank/DDBJ databases">
        <authorList>
            <consortium name="DOE Joint Genome Institute"/>
            <person name="Kuo A."/>
            <person name="Miyauchi S."/>
            <person name="Kiss E."/>
            <person name="Drula E."/>
            <person name="Kohler A."/>
            <person name="Sanchez-Garcia M."/>
            <person name="Andreopoulos B."/>
            <person name="Barry K.W."/>
            <person name="Bonito G."/>
            <person name="Buee M."/>
            <person name="Carver A."/>
            <person name="Chen C."/>
            <person name="Cichocki N."/>
            <person name="Clum A."/>
            <person name="Culley D."/>
            <person name="Crous P.W."/>
            <person name="Fauchery L."/>
            <person name="Girlanda M."/>
            <person name="Hayes R."/>
            <person name="Keri Z."/>
            <person name="Labutti K."/>
            <person name="Lipzen A."/>
            <person name="Lombard V."/>
            <person name="Magnuson J."/>
            <person name="Maillard F."/>
            <person name="Morin E."/>
            <person name="Murat C."/>
            <person name="Nolan M."/>
            <person name="Ohm R."/>
            <person name="Pangilinan J."/>
            <person name="Pereira M."/>
            <person name="Perotto S."/>
            <person name="Peter M."/>
            <person name="Riley R."/>
            <person name="Sitrit Y."/>
            <person name="Stielow B."/>
            <person name="Szollosi G."/>
            <person name="Zifcakova L."/>
            <person name="Stursova M."/>
            <person name="Spatafora J.W."/>
            <person name="Tedersoo L."/>
            <person name="Vaario L.-M."/>
            <person name="Yamada A."/>
            <person name="Yan M."/>
            <person name="Wang P."/>
            <person name="Xu J."/>
            <person name="Bruns T."/>
            <person name="Baldrian P."/>
            <person name="Vilgalys R."/>
            <person name="Henrissat B."/>
            <person name="Grigoriev I.V."/>
            <person name="Hibbett D."/>
            <person name="Nagy L.G."/>
            <person name="Martin F.M."/>
        </authorList>
    </citation>
    <scope>NUCLEOTIDE SEQUENCE</scope>
    <source>
        <strain evidence="4">UH-Tt-Lm1</strain>
    </source>
</reference>
<evidence type="ECO:0000256" key="1">
    <source>
        <dbReference type="ARBA" id="ARBA00004123"/>
    </source>
</evidence>
<dbReference type="EMBL" id="WIUZ02000006">
    <property type="protein sequence ID" value="KAF9786498.1"/>
    <property type="molecule type" value="Genomic_DNA"/>
</dbReference>
<feature type="domain" description="HhH-GPD" evidence="3">
    <location>
        <begin position="94"/>
        <end position="228"/>
    </location>
</feature>
<dbReference type="OrthoDB" id="10265068at2759"/>
<dbReference type="Pfam" id="PF00730">
    <property type="entry name" value="HhH-GPD"/>
    <property type="match status" value="1"/>
</dbReference>
<dbReference type="GO" id="GO:0003677">
    <property type="term" value="F:DNA binding"/>
    <property type="evidence" value="ECO:0007669"/>
    <property type="project" value="InterPro"/>
</dbReference>
<reference evidence="4" key="1">
    <citation type="journal article" date="2020" name="Nat. Commun.">
        <title>Large-scale genome sequencing of mycorrhizal fungi provides insights into the early evolution of symbiotic traits.</title>
        <authorList>
            <person name="Miyauchi S."/>
            <person name="Kiss E."/>
            <person name="Kuo A."/>
            <person name="Drula E."/>
            <person name="Kohler A."/>
            <person name="Sanchez-Garcia M."/>
            <person name="Morin E."/>
            <person name="Andreopoulos B."/>
            <person name="Barry K.W."/>
            <person name="Bonito G."/>
            <person name="Buee M."/>
            <person name="Carver A."/>
            <person name="Chen C."/>
            <person name="Cichocki N."/>
            <person name="Clum A."/>
            <person name="Culley D."/>
            <person name="Crous P.W."/>
            <person name="Fauchery L."/>
            <person name="Girlanda M."/>
            <person name="Hayes R.D."/>
            <person name="Keri Z."/>
            <person name="LaButti K."/>
            <person name="Lipzen A."/>
            <person name="Lombard V."/>
            <person name="Magnuson J."/>
            <person name="Maillard F."/>
            <person name="Murat C."/>
            <person name="Nolan M."/>
            <person name="Ohm R.A."/>
            <person name="Pangilinan J."/>
            <person name="Pereira M.F."/>
            <person name="Perotto S."/>
            <person name="Peter M."/>
            <person name="Pfister S."/>
            <person name="Riley R."/>
            <person name="Sitrit Y."/>
            <person name="Stielow J.B."/>
            <person name="Szollosi G."/>
            <person name="Zifcakova L."/>
            <person name="Stursova M."/>
            <person name="Spatafora J.W."/>
            <person name="Tedersoo L."/>
            <person name="Vaario L.M."/>
            <person name="Yamada A."/>
            <person name="Yan M."/>
            <person name="Wang P."/>
            <person name="Xu J."/>
            <person name="Bruns T."/>
            <person name="Baldrian P."/>
            <person name="Vilgalys R."/>
            <person name="Dunand C."/>
            <person name="Henrissat B."/>
            <person name="Grigoriev I.V."/>
            <person name="Hibbett D."/>
            <person name="Nagy L.G."/>
            <person name="Martin F.M."/>
        </authorList>
    </citation>
    <scope>NUCLEOTIDE SEQUENCE</scope>
    <source>
        <strain evidence="4">UH-Tt-Lm1</strain>
    </source>
</reference>
<evidence type="ECO:0000313" key="5">
    <source>
        <dbReference type="Proteomes" id="UP000736335"/>
    </source>
</evidence>
<comment type="caution">
    <text evidence="4">The sequence shown here is derived from an EMBL/GenBank/DDBJ whole genome shotgun (WGS) entry which is preliminary data.</text>
</comment>
<keyword evidence="2" id="KW-0539">Nucleus</keyword>
<proteinExistence type="predicted"/>
<name>A0A9P6HJB1_9AGAM</name>
<dbReference type="SUPFAM" id="SSF48150">
    <property type="entry name" value="DNA-glycosylase"/>
    <property type="match status" value="1"/>
</dbReference>
<keyword evidence="5" id="KW-1185">Reference proteome</keyword>
<dbReference type="PANTHER" id="PTHR15074">
    <property type="entry name" value="METHYL-CPG-BINDING PROTEIN"/>
    <property type="match status" value="1"/>
</dbReference>
<evidence type="ECO:0000256" key="2">
    <source>
        <dbReference type="ARBA" id="ARBA00023242"/>
    </source>
</evidence>
<evidence type="ECO:0000259" key="3">
    <source>
        <dbReference type="Pfam" id="PF00730"/>
    </source>
</evidence>
<comment type="subcellular location">
    <subcellularLocation>
        <location evidence="1">Nucleus</location>
    </subcellularLocation>
</comment>
<dbReference type="Gene3D" id="1.10.340.30">
    <property type="entry name" value="Hypothetical protein, domain 2"/>
    <property type="match status" value="1"/>
</dbReference>